<sequence>MFCLEMIITHISYGHHFMTCIFFFYPSSINFSIQDHWSCENNHKTPFRINRQLLLTTNHRKLTKPTQLSQTTKPCSAAWIQTNLSVQFMILLQWISQKPTQKHTHQSFEGQPILLCNLILSFSSLEDEPLTLPLSPKPVSKSSKATYFQPSEQQSVQNHNMLHIIKLIYPHGYFSKNCDCIIAKGFFLSWFRTKFTKHQAKLVHNVQPTHNRYQLSILPRSCHVVALHSLRPVTLIVSIKFKYSILKLQKIEGEKNPLPQLLVEVKKCILVRKILLRRQFLLQWLRQSQATDNNWKYQKGSQNYNFVFILYLSSLHNYPSNFLLSRRKIKYVILFMAGEPRLFCIQKHMIILL</sequence>
<name>A0A0L6U8N0_9BASI</name>
<gene>
    <name evidence="1" type="ORF">VP01_875g1</name>
</gene>
<dbReference type="EMBL" id="LAVV01014337">
    <property type="protein sequence ID" value="KNZ44851.1"/>
    <property type="molecule type" value="Genomic_DNA"/>
</dbReference>
<evidence type="ECO:0000313" key="2">
    <source>
        <dbReference type="Proteomes" id="UP000037035"/>
    </source>
</evidence>
<dbReference type="AlphaFoldDB" id="A0A0L6U8N0"/>
<dbReference type="VEuPathDB" id="FungiDB:VP01_875g1"/>
<organism evidence="1 2">
    <name type="scientific">Puccinia sorghi</name>
    <dbReference type="NCBI Taxonomy" id="27349"/>
    <lineage>
        <taxon>Eukaryota</taxon>
        <taxon>Fungi</taxon>
        <taxon>Dikarya</taxon>
        <taxon>Basidiomycota</taxon>
        <taxon>Pucciniomycotina</taxon>
        <taxon>Pucciniomycetes</taxon>
        <taxon>Pucciniales</taxon>
        <taxon>Pucciniaceae</taxon>
        <taxon>Puccinia</taxon>
    </lineage>
</organism>
<accession>A0A0L6U8N0</accession>
<keyword evidence="2" id="KW-1185">Reference proteome</keyword>
<protein>
    <submittedName>
        <fullName evidence="1">Uncharacterized protein</fullName>
    </submittedName>
</protein>
<reference evidence="1 2" key="1">
    <citation type="submission" date="2015-08" db="EMBL/GenBank/DDBJ databases">
        <title>Next Generation Sequencing and Analysis of the Genome of Puccinia sorghi L Schw, the Causal Agent of Maize Common Rust.</title>
        <authorList>
            <person name="Rochi L."/>
            <person name="Burguener G."/>
            <person name="Darino M."/>
            <person name="Turjanski A."/>
            <person name="Kreff E."/>
            <person name="Dieguez M.J."/>
            <person name="Sacco F."/>
        </authorList>
    </citation>
    <scope>NUCLEOTIDE SEQUENCE [LARGE SCALE GENOMIC DNA]</scope>
    <source>
        <strain evidence="1 2">RO10H11247</strain>
    </source>
</reference>
<proteinExistence type="predicted"/>
<comment type="caution">
    <text evidence="1">The sequence shown here is derived from an EMBL/GenBank/DDBJ whole genome shotgun (WGS) entry which is preliminary data.</text>
</comment>
<dbReference type="Proteomes" id="UP000037035">
    <property type="component" value="Unassembled WGS sequence"/>
</dbReference>
<evidence type="ECO:0000313" key="1">
    <source>
        <dbReference type="EMBL" id="KNZ44851.1"/>
    </source>
</evidence>